<comment type="similarity">
    <text evidence="4 14">Belongs to the cytochrome P450 family.</text>
</comment>
<evidence type="ECO:0000256" key="12">
    <source>
        <dbReference type="ARBA" id="ARBA00023136"/>
    </source>
</evidence>
<dbReference type="InterPro" id="IPR017972">
    <property type="entry name" value="Cyt_P450_CS"/>
</dbReference>
<sequence>MNLFILCLLTFFTYIYFWIKNRKNYWKNLGFEYIKLEFPYGSFKGIGTEKPLCSGLDEFYQKFKGKAKVVGLYSFVKPVLLVIDPDVIKHVMIQNFDTFHDRYLYYNQRDDPISVHLLALQGSEWRDRRAKLTPTFTSGKMKLMFDTIQNISNQLVVTLDKSINSSAETEMHEIVARFTTDVISNVAFGLDSNCLNNPESEMRKYGKDMLDFTPYDFLKFQFTCSFPDLSRKLHLTANKPNVIDFFYNTFRKNIEQRERTDSYRKDFLQILLELKKSSTLTVDELAAESFIFFLGGFETSSSLISFALYELALNPDIQQRARDEVRQALEENDGKITYELVNRLDYLEMVANEALRKYPPAYFLNRVCNKDFNIPDTDLVIPKGTYINVNVYSLHYDPEYYPEPQSFDPERFTSENVKMRPQCSYMPFGDGPRRCIGGRFGMMQSKMGLAKLILNFQFSPCEKTVVPMRFTPSSLFLESADKIWLHVKRI</sequence>
<keyword evidence="11 14" id="KW-0503">Monooxygenase</keyword>
<gene>
    <name evidence="15" type="ORF">CHIRRI_LOCUS9204</name>
</gene>
<dbReference type="PRINTS" id="PR00385">
    <property type="entry name" value="P450"/>
</dbReference>
<evidence type="ECO:0000313" key="16">
    <source>
        <dbReference type="Proteomes" id="UP001153620"/>
    </source>
</evidence>
<dbReference type="CDD" id="cd11056">
    <property type="entry name" value="CYP6-like"/>
    <property type="match status" value="1"/>
</dbReference>
<dbReference type="InterPro" id="IPR001128">
    <property type="entry name" value="Cyt_P450"/>
</dbReference>
<keyword evidence="5 13" id="KW-0349">Heme</keyword>
<evidence type="ECO:0000256" key="9">
    <source>
        <dbReference type="ARBA" id="ARBA00023002"/>
    </source>
</evidence>
<keyword evidence="16" id="KW-1185">Reference proteome</keyword>
<dbReference type="InterPro" id="IPR050476">
    <property type="entry name" value="Insect_CytP450_Detox"/>
</dbReference>
<dbReference type="GO" id="GO:0005789">
    <property type="term" value="C:endoplasmic reticulum membrane"/>
    <property type="evidence" value="ECO:0007669"/>
    <property type="project" value="UniProtKB-SubCell"/>
</dbReference>
<dbReference type="FunFam" id="1.10.630.10:FF:000042">
    <property type="entry name" value="Cytochrome P450"/>
    <property type="match status" value="1"/>
</dbReference>
<proteinExistence type="inferred from homology"/>
<dbReference type="SUPFAM" id="SSF48264">
    <property type="entry name" value="Cytochrome P450"/>
    <property type="match status" value="1"/>
</dbReference>
<evidence type="ECO:0000313" key="15">
    <source>
        <dbReference type="EMBL" id="CAG9806344.1"/>
    </source>
</evidence>
<evidence type="ECO:0000256" key="6">
    <source>
        <dbReference type="ARBA" id="ARBA00022723"/>
    </source>
</evidence>
<dbReference type="PRINTS" id="PR00463">
    <property type="entry name" value="EP450I"/>
</dbReference>
<evidence type="ECO:0000256" key="7">
    <source>
        <dbReference type="ARBA" id="ARBA00022824"/>
    </source>
</evidence>
<keyword evidence="10 13" id="KW-0408">Iron</keyword>
<evidence type="ECO:0000256" key="2">
    <source>
        <dbReference type="ARBA" id="ARBA00004174"/>
    </source>
</evidence>
<reference evidence="15" key="1">
    <citation type="submission" date="2022-01" db="EMBL/GenBank/DDBJ databases">
        <authorList>
            <person name="King R."/>
        </authorList>
    </citation>
    <scope>NUCLEOTIDE SEQUENCE</scope>
</reference>
<keyword evidence="7" id="KW-0256">Endoplasmic reticulum</keyword>
<evidence type="ECO:0000256" key="13">
    <source>
        <dbReference type="PIRSR" id="PIRSR602401-1"/>
    </source>
</evidence>
<accession>A0A9N9RZL3</accession>
<feature type="binding site" description="axial binding residue" evidence="13">
    <location>
        <position position="435"/>
    </location>
    <ligand>
        <name>heme</name>
        <dbReference type="ChEBI" id="CHEBI:30413"/>
    </ligand>
    <ligandPart>
        <name>Fe</name>
        <dbReference type="ChEBI" id="CHEBI:18248"/>
    </ligandPart>
</feature>
<evidence type="ECO:0000256" key="1">
    <source>
        <dbReference type="ARBA" id="ARBA00001971"/>
    </source>
</evidence>
<keyword evidence="8" id="KW-0492">Microsome</keyword>
<keyword evidence="12" id="KW-0472">Membrane</keyword>
<dbReference type="EMBL" id="OU895879">
    <property type="protein sequence ID" value="CAG9806344.1"/>
    <property type="molecule type" value="Genomic_DNA"/>
</dbReference>
<dbReference type="OrthoDB" id="7723819at2759"/>
<reference evidence="15" key="2">
    <citation type="submission" date="2022-10" db="EMBL/GenBank/DDBJ databases">
        <authorList>
            <consortium name="ENA_rothamsted_submissions"/>
            <consortium name="culmorum"/>
            <person name="King R."/>
        </authorList>
    </citation>
    <scope>NUCLEOTIDE SEQUENCE</scope>
</reference>
<dbReference type="GO" id="GO:0005506">
    <property type="term" value="F:iron ion binding"/>
    <property type="evidence" value="ECO:0007669"/>
    <property type="project" value="InterPro"/>
</dbReference>
<comment type="cofactor">
    <cofactor evidence="1 13">
        <name>heme</name>
        <dbReference type="ChEBI" id="CHEBI:30413"/>
    </cofactor>
</comment>
<dbReference type="Pfam" id="PF00067">
    <property type="entry name" value="p450"/>
    <property type="match status" value="1"/>
</dbReference>
<evidence type="ECO:0000256" key="3">
    <source>
        <dbReference type="ARBA" id="ARBA00004406"/>
    </source>
</evidence>
<keyword evidence="6 13" id="KW-0479">Metal-binding</keyword>
<dbReference type="PANTHER" id="PTHR24292">
    <property type="entry name" value="CYTOCHROME P450"/>
    <property type="match status" value="1"/>
</dbReference>
<keyword evidence="9 14" id="KW-0560">Oxidoreductase</keyword>
<protein>
    <recommendedName>
        <fullName evidence="17">Cytochrome P450</fullName>
    </recommendedName>
</protein>
<evidence type="ECO:0000256" key="4">
    <source>
        <dbReference type="ARBA" id="ARBA00010617"/>
    </source>
</evidence>
<dbReference type="GO" id="GO:0020037">
    <property type="term" value="F:heme binding"/>
    <property type="evidence" value="ECO:0007669"/>
    <property type="project" value="InterPro"/>
</dbReference>
<dbReference type="PROSITE" id="PS00086">
    <property type="entry name" value="CYTOCHROME_P450"/>
    <property type="match status" value="1"/>
</dbReference>
<organism evidence="15 16">
    <name type="scientific">Chironomus riparius</name>
    <dbReference type="NCBI Taxonomy" id="315576"/>
    <lineage>
        <taxon>Eukaryota</taxon>
        <taxon>Metazoa</taxon>
        <taxon>Ecdysozoa</taxon>
        <taxon>Arthropoda</taxon>
        <taxon>Hexapoda</taxon>
        <taxon>Insecta</taxon>
        <taxon>Pterygota</taxon>
        <taxon>Neoptera</taxon>
        <taxon>Endopterygota</taxon>
        <taxon>Diptera</taxon>
        <taxon>Nematocera</taxon>
        <taxon>Chironomoidea</taxon>
        <taxon>Chironomidae</taxon>
        <taxon>Chironominae</taxon>
        <taxon>Chironomus</taxon>
    </lineage>
</organism>
<dbReference type="InterPro" id="IPR036396">
    <property type="entry name" value="Cyt_P450_sf"/>
</dbReference>
<comment type="subcellular location">
    <subcellularLocation>
        <location evidence="3">Endoplasmic reticulum membrane</location>
        <topology evidence="3">Peripheral membrane protein</topology>
    </subcellularLocation>
    <subcellularLocation>
        <location evidence="2">Microsome membrane</location>
        <topology evidence="2">Peripheral membrane protein</topology>
    </subcellularLocation>
</comment>
<evidence type="ECO:0000256" key="8">
    <source>
        <dbReference type="ARBA" id="ARBA00022848"/>
    </source>
</evidence>
<evidence type="ECO:0000256" key="10">
    <source>
        <dbReference type="ARBA" id="ARBA00023004"/>
    </source>
</evidence>
<dbReference type="Proteomes" id="UP001153620">
    <property type="component" value="Chromosome 3"/>
</dbReference>
<dbReference type="PANTHER" id="PTHR24292:SF100">
    <property type="entry name" value="CYTOCHROME P450 6A16, ISOFORM B-RELATED"/>
    <property type="match status" value="1"/>
</dbReference>
<evidence type="ECO:0008006" key="17">
    <source>
        <dbReference type="Google" id="ProtNLM"/>
    </source>
</evidence>
<dbReference type="InterPro" id="IPR002401">
    <property type="entry name" value="Cyt_P450_E_grp-I"/>
</dbReference>
<dbReference type="GO" id="GO:0004497">
    <property type="term" value="F:monooxygenase activity"/>
    <property type="evidence" value="ECO:0007669"/>
    <property type="project" value="UniProtKB-KW"/>
</dbReference>
<evidence type="ECO:0000256" key="11">
    <source>
        <dbReference type="ARBA" id="ARBA00023033"/>
    </source>
</evidence>
<evidence type="ECO:0000256" key="5">
    <source>
        <dbReference type="ARBA" id="ARBA00022617"/>
    </source>
</evidence>
<evidence type="ECO:0000256" key="14">
    <source>
        <dbReference type="RuleBase" id="RU000461"/>
    </source>
</evidence>
<dbReference type="GO" id="GO:0016705">
    <property type="term" value="F:oxidoreductase activity, acting on paired donors, with incorporation or reduction of molecular oxygen"/>
    <property type="evidence" value="ECO:0007669"/>
    <property type="project" value="InterPro"/>
</dbReference>
<name>A0A9N9RZL3_9DIPT</name>
<dbReference type="AlphaFoldDB" id="A0A9N9RZL3"/>
<dbReference type="Gene3D" id="1.10.630.10">
    <property type="entry name" value="Cytochrome P450"/>
    <property type="match status" value="1"/>
</dbReference>